<dbReference type="InterPro" id="IPR001839">
    <property type="entry name" value="TGF-b_C"/>
</dbReference>
<dbReference type="GeneTree" id="ENSGT00940000160940"/>
<sequence>MTAICGSTSLIGTCALSCFVFLMCSTFTGVVAEPRMTSPLPQPTSKQRSFRNQSQNSDARHKSSYHRPLTPEQKADQNLQFMLSLYRSAAEPDGRLKQYRRFGSNTVRMLKPSVLSQHHLTTSKEHHYTFTVEYSLDSLPLEQLIRASFLHFRSSSSSGAHGASPLPPCMARVASLGVTHHGSRPPPGESVPLQLHHQWTETDVTAHVSRHILQRTSQTSLTLVAQYRCIDPGYADGAGDYYSWRSEEASPSWRRMMLKQGWRMRRRRRWGRPTGGVAGYHLEAPSLLLYLEERRESQDWMKELLAGEGESVARLWSPLSYASHHRQRARRSIEEPSEESLLGARAFSPEALKDAVAVAASSPSNASSQWAGDTYEAVPGRPGYRRKTSLPRNPCRLHSLRLSFEALGLGQYFIAPPVYNPRYCQGECPRVLHYGYHSPNHAIIQNVMRELGVSEDVPAPSCVPYKYMPMSVLVRNKKRVEYRELEDMIAESCTCR</sequence>
<evidence type="ECO:0000256" key="10">
    <source>
        <dbReference type="SAM" id="SignalP"/>
    </source>
</evidence>
<comment type="subcellular location">
    <subcellularLocation>
        <location evidence="1">Secreted</location>
    </subcellularLocation>
</comment>
<organism evidence="12 13">
    <name type="scientific">Gadus morhua</name>
    <name type="common">Atlantic cod</name>
    <dbReference type="NCBI Taxonomy" id="8049"/>
    <lineage>
        <taxon>Eukaryota</taxon>
        <taxon>Metazoa</taxon>
        <taxon>Chordata</taxon>
        <taxon>Craniata</taxon>
        <taxon>Vertebrata</taxon>
        <taxon>Euteleostomi</taxon>
        <taxon>Actinopterygii</taxon>
        <taxon>Neopterygii</taxon>
        <taxon>Teleostei</taxon>
        <taxon>Neoteleostei</taxon>
        <taxon>Acanthomorphata</taxon>
        <taxon>Zeiogadaria</taxon>
        <taxon>Gadariae</taxon>
        <taxon>Gadiformes</taxon>
        <taxon>Gadoidei</taxon>
        <taxon>Gadidae</taxon>
        <taxon>Gadus</taxon>
    </lineage>
</organism>
<dbReference type="SUPFAM" id="SSF57501">
    <property type="entry name" value="Cystine-knot cytokines"/>
    <property type="match status" value="1"/>
</dbReference>
<evidence type="ECO:0000256" key="7">
    <source>
        <dbReference type="ARBA" id="ARBA00023180"/>
    </source>
</evidence>
<dbReference type="OrthoDB" id="6427922at2759"/>
<evidence type="ECO:0000256" key="5">
    <source>
        <dbReference type="ARBA" id="ARBA00023030"/>
    </source>
</evidence>
<dbReference type="OMA" id="VYRHQLH"/>
<evidence type="ECO:0000256" key="4">
    <source>
        <dbReference type="ARBA" id="ARBA00022729"/>
    </source>
</evidence>
<keyword evidence="13" id="KW-1185">Reference proteome</keyword>
<dbReference type="GO" id="GO:0005125">
    <property type="term" value="F:cytokine activity"/>
    <property type="evidence" value="ECO:0007669"/>
    <property type="project" value="TreeGrafter"/>
</dbReference>
<reference evidence="12" key="2">
    <citation type="submission" date="2025-09" db="UniProtKB">
        <authorList>
            <consortium name="Ensembl"/>
        </authorList>
    </citation>
    <scope>IDENTIFICATION</scope>
</reference>
<feature type="signal peptide" evidence="10">
    <location>
        <begin position="1"/>
        <end position="32"/>
    </location>
</feature>
<keyword evidence="6" id="KW-1015">Disulfide bond</keyword>
<dbReference type="Proteomes" id="UP000694546">
    <property type="component" value="Chromosome 17"/>
</dbReference>
<reference evidence="12" key="1">
    <citation type="submission" date="2025-08" db="UniProtKB">
        <authorList>
            <consortium name="Ensembl"/>
        </authorList>
    </citation>
    <scope>IDENTIFICATION</scope>
</reference>
<comment type="similarity">
    <text evidence="2 8">Belongs to the TGF-beta family.</text>
</comment>
<evidence type="ECO:0000256" key="9">
    <source>
        <dbReference type="SAM" id="MobiDB-lite"/>
    </source>
</evidence>
<dbReference type="InterPro" id="IPR029034">
    <property type="entry name" value="Cystine-knot_cytokine"/>
</dbReference>
<evidence type="ECO:0000256" key="1">
    <source>
        <dbReference type="ARBA" id="ARBA00004613"/>
    </source>
</evidence>
<dbReference type="PANTHER" id="PTHR11848">
    <property type="entry name" value="TGF-BETA FAMILY"/>
    <property type="match status" value="1"/>
</dbReference>
<dbReference type="PANTHER" id="PTHR11848:SF22">
    <property type="entry name" value="BONE MORPHOGENETIC PROTEIN 15"/>
    <property type="match status" value="1"/>
</dbReference>
<name>A0A8C5BJM5_GADMO</name>
<feature type="chain" id="PRO_5034612603" description="TGF-beta family profile domain-containing protein" evidence="10">
    <location>
        <begin position="33"/>
        <end position="496"/>
    </location>
</feature>
<dbReference type="Gene3D" id="2.10.90.10">
    <property type="entry name" value="Cystine-knot cytokines"/>
    <property type="match status" value="1"/>
</dbReference>
<keyword evidence="7" id="KW-0325">Glycoprotein</keyword>
<evidence type="ECO:0000256" key="6">
    <source>
        <dbReference type="ARBA" id="ARBA00023157"/>
    </source>
</evidence>
<evidence type="ECO:0000313" key="12">
    <source>
        <dbReference type="Ensembl" id="ENSGMOP00000047038.1"/>
    </source>
</evidence>
<evidence type="ECO:0000313" key="13">
    <source>
        <dbReference type="Proteomes" id="UP000694546"/>
    </source>
</evidence>
<dbReference type="AlphaFoldDB" id="A0A8C5BJM5"/>
<keyword evidence="3" id="KW-0964">Secreted</keyword>
<dbReference type="PROSITE" id="PS51362">
    <property type="entry name" value="TGF_BETA_2"/>
    <property type="match status" value="1"/>
</dbReference>
<evidence type="ECO:0000256" key="2">
    <source>
        <dbReference type="ARBA" id="ARBA00006656"/>
    </source>
</evidence>
<protein>
    <recommendedName>
        <fullName evidence="11">TGF-beta family profile domain-containing protein</fullName>
    </recommendedName>
</protein>
<feature type="region of interest" description="Disordered" evidence="9">
    <location>
        <begin position="37"/>
        <end position="71"/>
    </location>
</feature>
<dbReference type="InterPro" id="IPR015615">
    <property type="entry name" value="TGF-beta-rel"/>
</dbReference>
<dbReference type="GO" id="GO:0005615">
    <property type="term" value="C:extracellular space"/>
    <property type="evidence" value="ECO:0007669"/>
    <property type="project" value="TreeGrafter"/>
</dbReference>
<feature type="compositionally biased region" description="Polar residues" evidence="9">
    <location>
        <begin position="43"/>
        <end position="57"/>
    </location>
</feature>
<evidence type="ECO:0000259" key="11">
    <source>
        <dbReference type="PROSITE" id="PS51362"/>
    </source>
</evidence>
<gene>
    <name evidence="12" type="primary">bmp15</name>
</gene>
<evidence type="ECO:0000256" key="8">
    <source>
        <dbReference type="RuleBase" id="RU000354"/>
    </source>
</evidence>
<dbReference type="GO" id="GO:0008083">
    <property type="term" value="F:growth factor activity"/>
    <property type="evidence" value="ECO:0007669"/>
    <property type="project" value="UniProtKB-KW"/>
</dbReference>
<dbReference type="Pfam" id="PF00019">
    <property type="entry name" value="TGF_beta"/>
    <property type="match status" value="1"/>
</dbReference>
<keyword evidence="4 10" id="KW-0732">Signal</keyword>
<dbReference type="FunFam" id="2.10.90.10:FF:000012">
    <property type="entry name" value="Growth/differentiation factor 9 (Predicted)"/>
    <property type="match status" value="1"/>
</dbReference>
<evidence type="ECO:0000256" key="3">
    <source>
        <dbReference type="ARBA" id="ARBA00022525"/>
    </source>
</evidence>
<dbReference type="Ensembl" id="ENSGMOT00000027171.1">
    <property type="protein sequence ID" value="ENSGMOP00000047038.1"/>
    <property type="gene ID" value="ENSGMOG00000023189.1"/>
</dbReference>
<dbReference type="SMART" id="SM00204">
    <property type="entry name" value="TGFB"/>
    <property type="match status" value="1"/>
</dbReference>
<proteinExistence type="inferred from homology"/>
<accession>A0A8C5BJM5</accession>
<keyword evidence="5 8" id="KW-0339">Growth factor</keyword>
<feature type="domain" description="TGF-beta family profile" evidence="11">
    <location>
        <begin position="385"/>
        <end position="496"/>
    </location>
</feature>